<comment type="caution">
    <text evidence="2">The sequence shown here is derived from an EMBL/GenBank/DDBJ whole genome shotgun (WGS) entry which is preliminary data.</text>
</comment>
<dbReference type="Proteomes" id="UP001165082">
    <property type="component" value="Unassembled WGS sequence"/>
</dbReference>
<protein>
    <submittedName>
        <fullName evidence="2">Uncharacterized protein</fullName>
    </submittedName>
</protein>
<proteinExistence type="predicted"/>
<gene>
    <name evidence="2" type="ORF">TrRE_jg6727</name>
</gene>
<evidence type="ECO:0000313" key="2">
    <source>
        <dbReference type="EMBL" id="GMH64664.1"/>
    </source>
</evidence>
<reference evidence="2" key="1">
    <citation type="submission" date="2022-07" db="EMBL/GenBank/DDBJ databases">
        <title>Genome analysis of Parmales, a sister group of diatoms, reveals the evolutionary specialization of diatoms from phago-mixotrophs to photoautotrophs.</title>
        <authorList>
            <person name="Ban H."/>
            <person name="Sato S."/>
            <person name="Yoshikawa S."/>
            <person name="Kazumasa Y."/>
            <person name="Nakamura Y."/>
            <person name="Ichinomiya M."/>
            <person name="Saitoh K."/>
            <person name="Sato N."/>
            <person name="Blanc-Mathieu R."/>
            <person name="Endo H."/>
            <person name="Kuwata A."/>
            <person name="Ogata H."/>
        </authorList>
    </citation>
    <scope>NUCLEOTIDE SEQUENCE</scope>
</reference>
<keyword evidence="1" id="KW-0812">Transmembrane</keyword>
<dbReference type="Gene3D" id="1.20.910.10">
    <property type="entry name" value="Heme oxygenase-like"/>
    <property type="match status" value="1"/>
</dbReference>
<dbReference type="AlphaFoldDB" id="A0A9W7A2G7"/>
<keyword evidence="1" id="KW-0472">Membrane</keyword>
<keyword evidence="3" id="KW-1185">Reference proteome</keyword>
<dbReference type="EMBL" id="BRXZ01002547">
    <property type="protein sequence ID" value="GMH64664.1"/>
    <property type="molecule type" value="Genomic_DNA"/>
</dbReference>
<evidence type="ECO:0000313" key="3">
    <source>
        <dbReference type="Proteomes" id="UP001165082"/>
    </source>
</evidence>
<name>A0A9W7A2G7_9STRA</name>
<organism evidence="2 3">
    <name type="scientific">Triparma retinervis</name>
    <dbReference type="NCBI Taxonomy" id="2557542"/>
    <lineage>
        <taxon>Eukaryota</taxon>
        <taxon>Sar</taxon>
        <taxon>Stramenopiles</taxon>
        <taxon>Ochrophyta</taxon>
        <taxon>Bolidophyceae</taxon>
        <taxon>Parmales</taxon>
        <taxon>Triparmaceae</taxon>
        <taxon>Triparma</taxon>
    </lineage>
</organism>
<sequence length="231" mass="25712">MDSMMAAIRGPHDRGNLLGFLKLPLIFTSPHLYAGAISQFYILTSLIESGTLAGAGPMFDLVMSRMNLQPLSPGYESDLLDLLGPSWSSISLETMEIEATSSYASQLSSADDCSLCAALFVLYGALVVGGGKQTQRKARKVPMLRGCRHKLFDVDEDMMKARARFRSAFDELFEEYPEEREKLVGETRRWMDMNNRVIFGIECVRGWVKGLMLAGVGAGAAWWLVWRRGKV</sequence>
<dbReference type="InterPro" id="IPR016084">
    <property type="entry name" value="Haem_Oase-like_multi-hlx"/>
</dbReference>
<dbReference type="OrthoDB" id="200511at2759"/>
<dbReference type="SUPFAM" id="SSF48613">
    <property type="entry name" value="Heme oxygenase-like"/>
    <property type="match status" value="1"/>
</dbReference>
<feature type="non-terminal residue" evidence="2">
    <location>
        <position position="231"/>
    </location>
</feature>
<accession>A0A9W7A2G7</accession>
<feature type="transmembrane region" description="Helical" evidence="1">
    <location>
        <begin position="206"/>
        <end position="226"/>
    </location>
</feature>
<keyword evidence="1" id="KW-1133">Transmembrane helix</keyword>
<evidence type="ECO:0000256" key="1">
    <source>
        <dbReference type="SAM" id="Phobius"/>
    </source>
</evidence>